<keyword evidence="2" id="KW-1185">Reference proteome</keyword>
<accession>A0A0L7LHF1</accession>
<name>A0A0L7LHF1_OPEBR</name>
<protein>
    <recommendedName>
        <fullName evidence="3">Ig-like domain-containing protein</fullName>
    </recommendedName>
</protein>
<dbReference type="Proteomes" id="UP000037510">
    <property type="component" value="Unassembled WGS sequence"/>
</dbReference>
<gene>
    <name evidence="1" type="ORF">OBRU01_07148</name>
</gene>
<organism evidence="1 2">
    <name type="scientific">Operophtera brumata</name>
    <name type="common">Winter moth</name>
    <name type="synonym">Phalaena brumata</name>
    <dbReference type="NCBI Taxonomy" id="104452"/>
    <lineage>
        <taxon>Eukaryota</taxon>
        <taxon>Metazoa</taxon>
        <taxon>Ecdysozoa</taxon>
        <taxon>Arthropoda</taxon>
        <taxon>Hexapoda</taxon>
        <taxon>Insecta</taxon>
        <taxon>Pterygota</taxon>
        <taxon>Neoptera</taxon>
        <taxon>Endopterygota</taxon>
        <taxon>Lepidoptera</taxon>
        <taxon>Glossata</taxon>
        <taxon>Ditrysia</taxon>
        <taxon>Geometroidea</taxon>
        <taxon>Geometridae</taxon>
        <taxon>Larentiinae</taxon>
        <taxon>Operophtera</taxon>
    </lineage>
</organism>
<proteinExistence type="predicted"/>
<evidence type="ECO:0008006" key="3">
    <source>
        <dbReference type="Google" id="ProtNLM"/>
    </source>
</evidence>
<comment type="caution">
    <text evidence="1">The sequence shown here is derived from an EMBL/GenBank/DDBJ whole genome shotgun (WGS) entry which is preliminary data.</text>
</comment>
<reference evidence="1 2" key="1">
    <citation type="journal article" date="2015" name="Genome Biol. Evol.">
        <title>The genome of winter moth (Operophtera brumata) provides a genomic perspective on sexual dimorphism and phenology.</title>
        <authorList>
            <person name="Derks M.F."/>
            <person name="Smit S."/>
            <person name="Salis L."/>
            <person name="Schijlen E."/>
            <person name="Bossers A."/>
            <person name="Mateman C."/>
            <person name="Pijl A.S."/>
            <person name="de Ridder D."/>
            <person name="Groenen M.A."/>
            <person name="Visser M.E."/>
            <person name="Megens H.J."/>
        </authorList>
    </citation>
    <scope>NUCLEOTIDE SEQUENCE [LARGE SCALE GENOMIC DNA]</scope>
    <source>
        <strain evidence="1">WM2013NL</strain>
        <tissue evidence="1">Head and thorax</tissue>
    </source>
</reference>
<evidence type="ECO:0000313" key="1">
    <source>
        <dbReference type="EMBL" id="KOB74621.1"/>
    </source>
</evidence>
<sequence>MRVPEVIQYGTRDRVTLDCDYVTGNVTGLVVKWFFEDKSQPVYQWIPPQKPQALGILKNKVRKPFYLIRIQEAIASNKLAIYLCTARLDEL</sequence>
<dbReference type="AlphaFoldDB" id="A0A0L7LHF1"/>
<dbReference type="EMBL" id="JTDY01001183">
    <property type="protein sequence ID" value="KOB74621.1"/>
    <property type="molecule type" value="Genomic_DNA"/>
</dbReference>
<evidence type="ECO:0000313" key="2">
    <source>
        <dbReference type="Proteomes" id="UP000037510"/>
    </source>
</evidence>